<comment type="subcellular location">
    <subcellularLocation>
        <location evidence="1">Secreted</location>
    </subcellularLocation>
</comment>
<evidence type="ECO:0000313" key="10">
    <source>
        <dbReference type="EMBL" id="CAD7670197.1"/>
    </source>
</evidence>
<keyword evidence="6" id="KW-1015">Disulfide bond</keyword>
<dbReference type="Pfam" id="PF01099">
    <property type="entry name" value="Uteroglobin"/>
    <property type="match status" value="1"/>
</dbReference>
<proteinExistence type="inferred from homology"/>
<dbReference type="AlphaFoldDB" id="A0A811Y060"/>
<dbReference type="PANTHER" id="PTHR11332">
    <property type="entry name" value="SECRETOGLOBIN FAMILY 1D"/>
    <property type="match status" value="1"/>
</dbReference>
<dbReference type="EMBL" id="CAJHUB010000654">
    <property type="protein sequence ID" value="CAD7670197.1"/>
    <property type="molecule type" value="Genomic_DNA"/>
</dbReference>
<dbReference type="SUPFAM" id="SSF48201">
    <property type="entry name" value="Uteroglobin-like"/>
    <property type="match status" value="1"/>
</dbReference>
<accession>A0A811Y060</accession>
<evidence type="ECO:0000313" key="11">
    <source>
        <dbReference type="Proteomes" id="UP000645828"/>
    </source>
</evidence>
<dbReference type="InterPro" id="IPR000329">
    <property type="entry name" value="Uteroglobin"/>
</dbReference>
<reference evidence="10" key="1">
    <citation type="submission" date="2020-12" db="EMBL/GenBank/DDBJ databases">
        <authorList>
            <consortium name="Molecular Ecology Group"/>
        </authorList>
    </citation>
    <scope>NUCLEOTIDE SEQUENCE</scope>
    <source>
        <strain evidence="10">TBG_1078</strain>
    </source>
</reference>
<evidence type="ECO:0000256" key="6">
    <source>
        <dbReference type="ARBA" id="ARBA00023157"/>
    </source>
</evidence>
<protein>
    <recommendedName>
        <fullName evidence="2">Uteroglobin</fullName>
    </recommendedName>
    <alternativeName>
        <fullName evidence="7">Secretoglobin family 1A member 1</fullName>
    </alternativeName>
</protein>
<dbReference type="Proteomes" id="UP000645828">
    <property type="component" value="Unassembled WGS sequence"/>
</dbReference>
<evidence type="ECO:0000256" key="8">
    <source>
        <dbReference type="ARBA" id="ARBA00038364"/>
    </source>
</evidence>
<dbReference type="PANTHER" id="PTHR11332:SF6">
    <property type="entry name" value="SECRETOGLOBIN FAMILY 1D MEMBER 4"/>
    <property type="match status" value="1"/>
</dbReference>
<evidence type="ECO:0000256" key="4">
    <source>
        <dbReference type="ARBA" id="ARBA00022729"/>
    </source>
</evidence>
<name>A0A811Y060_NYCPR</name>
<evidence type="ECO:0000256" key="9">
    <source>
        <dbReference type="SAM" id="SignalP"/>
    </source>
</evidence>
<gene>
    <name evidence="10" type="ORF">NYPRO_LOCUS2992</name>
</gene>
<organism evidence="10 11">
    <name type="scientific">Nyctereutes procyonoides</name>
    <name type="common">Raccoon dog</name>
    <name type="synonym">Canis procyonoides</name>
    <dbReference type="NCBI Taxonomy" id="34880"/>
    <lineage>
        <taxon>Eukaryota</taxon>
        <taxon>Metazoa</taxon>
        <taxon>Chordata</taxon>
        <taxon>Craniata</taxon>
        <taxon>Vertebrata</taxon>
        <taxon>Euteleostomi</taxon>
        <taxon>Mammalia</taxon>
        <taxon>Eutheria</taxon>
        <taxon>Laurasiatheria</taxon>
        <taxon>Carnivora</taxon>
        <taxon>Caniformia</taxon>
        <taxon>Canidae</taxon>
        <taxon>Nyctereutes</taxon>
    </lineage>
</organism>
<comment type="caution">
    <text evidence="10">The sequence shown here is derived from an EMBL/GenBank/DDBJ whole genome shotgun (WGS) entry which is preliminary data.</text>
</comment>
<feature type="chain" id="PRO_5032684814" description="Uteroglobin" evidence="9">
    <location>
        <begin position="22"/>
        <end position="121"/>
    </location>
</feature>
<dbReference type="GO" id="GO:0007165">
    <property type="term" value="P:signal transduction"/>
    <property type="evidence" value="ECO:0007669"/>
    <property type="project" value="InterPro"/>
</dbReference>
<dbReference type="GO" id="GO:0005615">
    <property type="term" value="C:extracellular space"/>
    <property type="evidence" value="ECO:0007669"/>
    <property type="project" value="TreeGrafter"/>
</dbReference>
<comment type="similarity">
    <text evidence="8">Belongs to the secretoglobin family. Lipophilin subfamily.</text>
</comment>
<evidence type="ECO:0000256" key="2">
    <source>
        <dbReference type="ARBA" id="ARBA00020696"/>
    </source>
</evidence>
<evidence type="ECO:0000256" key="5">
    <source>
        <dbReference type="ARBA" id="ARBA00023005"/>
    </source>
</evidence>
<dbReference type="GO" id="GO:0019834">
    <property type="term" value="F:phospholipase A2 inhibitor activity"/>
    <property type="evidence" value="ECO:0007669"/>
    <property type="project" value="UniProtKB-KW"/>
</dbReference>
<dbReference type="PRINTS" id="PR00486">
    <property type="entry name" value="UTEROGLOBIN"/>
</dbReference>
<dbReference type="InterPro" id="IPR016126">
    <property type="entry name" value="Secretoglobin"/>
</dbReference>
<keyword evidence="4 9" id="KW-0732">Signal</keyword>
<keyword evidence="3" id="KW-0964">Secreted</keyword>
<keyword evidence="11" id="KW-1185">Reference proteome</keyword>
<dbReference type="InterPro" id="IPR035960">
    <property type="entry name" value="Secretoglobin_sf"/>
</dbReference>
<evidence type="ECO:0000256" key="1">
    <source>
        <dbReference type="ARBA" id="ARBA00004613"/>
    </source>
</evidence>
<sequence>MRLSLSVLLVTLALCCYEGNAITCPGFALELKSFFFLDPASYETILRILCDPPQEVIQAKLKVKNCTDQISLGNRMLIARTMVIPFFFVHRDFCSAEQPGRQSGCCSTGDTGGGGTCLPSL</sequence>
<feature type="signal peptide" evidence="9">
    <location>
        <begin position="1"/>
        <end position="21"/>
    </location>
</feature>
<evidence type="ECO:0000256" key="3">
    <source>
        <dbReference type="ARBA" id="ARBA00022525"/>
    </source>
</evidence>
<keyword evidence="5" id="KW-0593">Phospholipase A2 inhibitor</keyword>
<evidence type="ECO:0000256" key="7">
    <source>
        <dbReference type="ARBA" id="ARBA00031712"/>
    </source>
</evidence>